<evidence type="ECO:0000259" key="8">
    <source>
        <dbReference type="Pfam" id="PF02397"/>
    </source>
</evidence>
<comment type="subcellular location">
    <subcellularLocation>
        <location evidence="1">Membrane</location>
        <topology evidence="1">Multi-pass membrane protein</topology>
    </subcellularLocation>
</comment>
<comment type="similarity">
    <text evidence="2">Belongs to the bacterial sugar transferase family.</text>
</comment>
<evidence type="ECO:0000313" key="10">
    <source>
        <dbReference type="Proteomes" id="UP000709437"/>
    </source>
</evidence>
<dbReference type="EMBL" id="JAHEWX010000003">
    <property type="protein sequence ID" value="MBT1540831.1"/>
    <property type="molecule type" value="Genomic_DNA"/>
</dbReference>
<keyword evidence="4 7" id="KW-0812">Transmembrane</keyword>
<organism evidence="9 10">
    <name type="scientific">Curtobacterium flaccumfaciens pv. flaccumfaciens</name>
    <dbReference type="NCBI Taxonomy" id="138532"/>
    <lineage>
        <taxon>Bacteria</taxon>
        <taxon>Bacillati</taxon>
        <taxon>Actinomycetota</taxon>
        <taxon>Actinomycetes</taxon>
        <taxon>Micrococcales</taxon>
        <taxon>Microbacteriaceae</taxon>
        <taxon>Curtobacterium</taxon>
    </lineage>
</organism>
<gene>
    <name evidence="9" type="ORF">KK103_03590</name>
</gene>
<evidence type="ECO:0000256" key="2">
    <source>
        <dbReference type="ARBA" id="ARBA00006464"/>
    </source>
</evidence>
<evidence type="ECO:0000256" key="6">
    <source>
        <dbReference type="ARBA" id="ARBA00023136"/>
    </source>
</evidence>
<evidence type="ECO:0000256" key="5">
    <source>
        <dbReference type="ARBA" id="ARBA00022989"/>
    </source>
</evidence>
<evidence type="ECO:0000256" key="1">
    <source>
        <dbReference type="ARBA" id="ARBA00004141"/>
    </source>
</evidence>
<sequence length="518" mass="55228">MSFAMRPPTGAVPTVLHSTVLHPTALNSTVPTSAGPVGATASLRTVAPAGARRGFVPAVALLDLALLLTAFAIAHVVRFPWELASVRPRSGWFEFVVAPAIVVVWMLLLSAFRTRDPRIAGIGGEEYRRLVTASLVAIAGVAVVAYAAQLDLARGYVAIAFPLGLAFLALGRKGVRTVLARSRARGEHLQDVLIVGDAEDVRYVGARIAAAPSAGYRVRAVVTDCAPAGARVDLGAATAPVVGGIDDVLAHAWAEGVSAVVVAGAVRGGHARLRRLGWQLEEHGVELVVSSPLADIAAGRVHERPVDGLPLMHVETPDYRRRMGKRALDVVGAVLGLALLSPVLAAVALAVRADDGGPVFFRQVRVGRGGAEFPILKFRTMCVDAEARMAALQSENQAAGPLFKMQDDPRVTRVGAFLRRTSLDELPQLWNVLTGSMSLVGPRPALPREVALYEDFADRRLLVTPGITGLWQVSGRSDLDWAEGVRLDLHYVENWSFLHDLVILARTVPSVLRSRGAY</sequence>
<dbReference type="Pfam" id="PF13727">
    <property type="entry name" value="CoA_binding_3"/>
    <property type="match status" value="1"/>
</dbReference>
<evidence type="ECO:0000313" key="9">
    <source>
        <dbReference type="EMBL" id="MBT1540831.1"/>
    </source>
</evidence>
<feature type="transmembrane region" description="Helical" evidence="7">
    <location>
        <begin position="155"/>
        <end position="175"/>
    </location>
</feature>
<dbReference type="GO" id="GO:0016780">
    <property type="term" value="F:phosphotransferase activity, for other substituted phosphate groups"/>
    <property type="evidence" value="ECO:0007669"/>
    <property type="project" value="TreeGrafter"/>
</dbReference>
<comment type="caution">
    <text evidence="9">The sequence shown here is derived from an EMBL/GenBank/DDBJ whole genome shotgun (WGS) entry which is preliminary data.</text>
</comment>
<keyword evidence="6 7" id="KW-0472">Membrane</keyword>
<feature type="transmembrane region" description="Helical" evidence="7">
    <location>
        <begin position="91"/>
        <end position="109"/>
    </location>
</feature>
<evidence type="ECO:0000256" key="7">
    <source>
        <dbReference type="SAM" id="Phobius"/>
    </source>
</evidence>
<feature type="transmembrane region" description="Helical" evidence="7">
    <location>
        <begin position="54"/>
        <end position="79"/>
    </location>
</feature>
<proteinExistence type="inferred from homology"/>
<dbReference type="NCBIfam" id="TIGR03025">
    <property type="entry name" value="EPS_sugtrans"/>
    <property type="match status" value="1"/>
</dbReference>
<feature type="transmembrane region" description="Helical" evidence="7">
    <location>
        <begin position="130"/>
        <end position="149"/>
    </location>
</feature>
<feature type="domain" description="Bacterial sugar transferase" evidence="8">
    <location>
        <begin position="325"/>
        <end position="512"/>
    </location>
</feature>
<keyword evidence="5 7" id="KW-1133">Transmembrane helix</keyword>
<accession>A0A9Q2ZJM1</accession>
<dbReference type="AlphaFoldDB" id="A0A9Q2ZJM1"/>
<dbReference type="RefSeq" id="WP_214562240.1">
    <property type="nucleotide sequence ID" value="NZ_JAHEWX010000003.1"/>
</dbReference>
<dbReference type="InterPro" id="IPR017475">
    <property type="entry name" value="EPS_sugar_tfrase"/>
</dbReference>
<protein>
    <submittedName>
        <fullName evidence="9">Sugar transferase</fullName>
    </submittedName>
</protein>
<dbReference type="Pfam" id="PF02397">
    <property type="entry name" value="Bac_transf"/>
    <property type="match status" value="1"/>
</dbReference>
<feature type="transmembrane region" description="Helical" evidence="7">
    <location>
        <begin position="330"/>
        <end position="351"/>
    </location>
</feature>
<keyword evidence="3 9" id="KW-0808">Transferase</keyword>
<evidence type="ECO:0000256" key="3">
    <source>
        <dbReference type="ARBA" id="ARBA00022679"/>
    </source>
</evidence>
<name>A0A9Q2ZJM1_9MICO</name>
<reference evidence="9" key="1">
    <citation type="submission" date="2021-05" db="EMBL/GenBank/DDBJ databases">
        <title>Whole genome sequence of Curtobacterium flaccumfaciens pv. flaccumfaciens strain CFBP 3417.</title>
        <authorList>
            <person name="Osdaghi E."/>
            <person name="Taghouti G."/>
            <person name="Portier P."/>
            <person name="Fazliarab A."/>
            <person name="Taghavi S.M."/>
            <person name="Briand M."/>
            <person name="Le-Saux M."/>
            <person name="Jacques M.-A."/>
        </authorList>
    </citation>
    <scope>NUCLEOTIDE SEQUENCE</scope>
    <source>
        <strain evidence="9">CFBP 3417</strain>
    </source>
</reference>
<evidence type="ECO:0000256" key="4">
    <source>
        <dbReference type="ARBA" id="ARBA00022692"/>
    </source>
</evidence>
<dbReference type="PANTHER" id="PTHR30576:SF10">
    <property type="entry name" value="SLL5057 PROTEIN"/>
    <property type="match status" value="1"/>
</dbReference>
<dbReference type="InterPro" id="IPR003362">
    <property type="entry name" value="Bact_transf"/>
</dbReference>
<dbReference type="PANTHER" id="PTHR30576">
    <property type="entry name" value="COLANIC BIOSYNTHESIS UDP-GLUCOSE LIPID CARRIER TRANSFERASE"/>
    <property type="match status" value="1"/>
</dbReference>
<dbReference type="GO" id="GO:0016020">
    <property type="term" value="C:membrane"/>
    <property type="evidence" value="ECO:0007669"/>
    <property type="project" value="UniProtKB-SubCell"/>
</dbReference>
<dbReference type="Proteomes" id="UP000709437">
    <property type="component" value="Unassembled WGS sequence"/>
</dbReference>